<protein>
    <submittedName>
        <fullName evidence="2">Uncharacterized protein</fullName>
    </submittedName>
</protein>
<dbReference type="EMBL" id="CP046457">
    <property type="protein sequence ID" value="QGT98968.1"/>
    <property type="molecule type" value="Genomic_DNA"/>
</dbReference>
<sequence>MNYITKGNIISAIIVTFLTFFIALLLSIGSETFMQSIDNLGVAFAFLLLIIFLGVFFDTIGTAATASDLPPFNAKAAKKVFGAKQAVKIARNADKVANYFNDVMGDIAGTLSGAIGAGIVFSLINTFTLLDSVLMGAVMTSFIASLTVGGKAIGKTIAVNYSNAIIFKVAIVMGWFEKLTGIELLN</sequence>
<reference evidence="3" key="1">
    <citation type="journal article" date="2019" name="Microbiology">
        <title>Complete Genome Sequence of an Uncultured Bacterium of the Candidate Phylum Bipolaricaulota.</title>
        <authorList>
            <person name="Kadnikov V.V."/>
            <person name="Mardanov A.V."/>
            <person name="Beletsky A.V."/>
            <person name="Frank Y.A."/>
            <person name="Karnachuk O.V."/>
            <person name="Ravin N.V."/>
        </authorList>
    </citation>
    <scope>NUCLEOTIDE SEQUENCE [LARGE SCALE GENOMIC DNA]</scope>
</reference>
<feature type="transmembrane region" description="Helical" evidence="1">
    <location>
        <begin position="133"/>
        <end position="150"/>
    </location>
</feature>
<feature type="transmembrane region" description="Helical" evidence="1">
    <location>
        <begin position="7"/>
        <end position="28"/>
    </location>
</feature>
<accession>A0A6I6DEK1</accession>
<gene>
    <name evidence="2" type="ORF">SYNTR_0375</name>
</gene>
<feature type="transmembrane region" description="Helical" evidence="1">
    <location>
        <begin position="157"/>
        <end position="176"/>
    </location>
</feature>
<keyword evidence="1" id="KW-0812">Transmembrane</keyword>
<dbReference type="Proteomes" id="UP000426444">
    <property type="component" value="Chromosome"/>
</dbReference>
<dbReference type="OrthoDB" id="2111373at2"/>
<evidence type="ECO:0000256" key="1">
    <source>
        <dbReference type="SAM" id="Phobius"/>
    </source>
</evidence>
<dbReference type="RefSeq" id="WP_156202911.1">
    <property type="nucleotide sequence ID" value="NZ_CP046457.1"/>
</dbReference>
<evidence type="ECO:0000313" key="3">
    <source>
        <dbReference type="Proteomes" id="UP000426444"/>
    </source>
</evidence>
<organism evidence="2 3">
    <name type="scientific">Candidatus Syntrophocurvum alkaliphilum</name>
    <dbReference type="NCBI Taxonomy" id="2293317"/>
    <lineage>
        <taxon>Bacteria</taxon>
        <taxon>Bacillati</taxon>
        <taxon>Bacillota</taxon>
        <taxon>Clostridia</taxon>
        <taxon>Eubacteriales</taxon>
        <taxon>Syntrophomonadaceae</taxon>
        <taxon>Candidatus Syntrophocurvum</taxon>
    </lineage>
</organism>
<name>A0A6I6DEK1_9FIRM</name>
<dbReference type="KEGG" id="salq:SYNTR_0375"/>
<keyword evidence="3" id="KW-1185">Reference proteome</keyword>
<feature type="transmembrane region" description="Helical" evidence="1">
    <location>
        <begin position="107"/>
        <end position="127"/>
    </location>
</feature>
<evidence type="ECO:0000313" key="2">
    <source>
        <dbReference type="EMBL" id="QGT98968.1"/>
    </source>
</evidence>
<keyword evidence="1" id="KW-1133">Transmembrane helix</keyword>
<proteinExistence type="predicted"/>
<dbReference type="AlphaFoldDB" id="A0A6I6DEK1"/>
<feature type="transmembrane region" description="Helical" evidence="1">
    <location>
        <begin position="40"/>
        <end position="57"/>
    </location>
</feature>
<keyword evidence="1" id="KW-0472">Membrane</keyword>